<evidence type="ECO:0000256" key="4">
    <source>
        <dbReference type="ARBA" id="ARBA00022692"/>
    </source>
</evidence>
<evidence type="ECO:0000256" key="6">
    <source>
        <dbReference type="ARBA" id="ARBA00023136"/>
    </source>
</evidence>
<comment type="caution">
    <text evidence="8">The sequence shown here is derived from an EMBL/GenBank/DDBJ whole genome shotgun (WGS) entry which is preliminary data.</text>
</comment>
<keyword evidence="3" id="KW-1003">Cell membrane</keyword>
<evidence type="ECO:0000313" key="8">
    <source>
        <dbReference type="EMBL" id="EKC78021.1"/>
    </source>
</evidence>
<gene>
    <name evidence="8" type="ORF">OBE_00076</name>
</gene>
<dbReference type="AlphaFoldDB" id="K1V2A7"/>
<name>K1V2A7_9ZZZZ</name>
<keyword evidence="2" id="KW-0813">Transport</keyword>
<keyword evidence="4 7" id="KW-0812">Transmembrane</keyword>
<dbReference type="GO" id="GO:0005886">
    <property type="term" value="C:plasma membrane"/>
    <property type="evidence" value="ECO:0007669"/>
    <property type="project" value="UniProtKB-SubCell"/>
</dbReference>
<evidence type="ECO:0000256" key="7">
    <source>
        <dbReference type="SAM" id="Phobius"/>
    </source>
</evidence>
<accession>K1V2A7</accession>
<evidence type="ECO:0000256" key="3">
    <source>
        <dbReference type="ARBA" id="ARBA00022475"/>
    </source>
</evidence>
<dbReference type="InterPro" id="IPR002528">
    <property type="entry name" value="MATE_fam"/>
</dbReference>
<keyword evidence="5 7" id="KW-1133">Transmembrane helix</keyword>
<dbReference type="GO" id="GO:0042910">
    <property type="term" value="F:xenobiotic transmembrane transporter activity"/>
    <property type="evidence" value="ECO:0007669"/>
    <property type="project" value="InterPro"/>
</dbReference>
<evidence type="ECO:0000256" key="2">
    <source>
        <dbReference type="ARBA" id="ARBA00022448"/>
    </source>
</evidence>
<comment type="subcellular location">
    <subcellularLocation>
        <location evidence="1">Cell membrane</location>
        <topology evidence="1">Multi-pass membrane protein</topology>
    </subcellularLocation>
</comment>
<feature type="transmembrane region" description="Helical" evidence="7">
    <location>
        <begin position="78"/>
        <end position="99"/>
    </location>
</feature>
<sequence length="123" mass="13133">MLRIAVPSVLQQSTVSIGMMIVQAVVNPFGTQALAGYAATMRVENVFSLIFVSIGNAVSPYVSQNLGAKKIDRIKKGYHAALVLNLCFAVIAFVTIEALHTQISSLFLGKDGTALPIRCPVII</sequence>
<dbReference type="GO" id="GO:0015297">
    <property type="term" value="F:antiporter activity"/>
    <property type="evidence" value="ECO:0007669"/>
    <property type="project" value="InterPro"/>
</dbReference>
<protein>
    <submittedName>
        <fullName evidence="8">Multi antimicrobial extrusion protein MatE</fullName>
    </submittedName>
</protein>
<dbReference type="InterPro" id="IPR052031">
    <property type="entry name" value="Membrane_Transporter-Flippase"/>
</dbReference>
<proteinExistence type="predicted"/>
<evidence type="ECO:0000256" key="1">
    <source>
        <dbReference type="ARBA" id="ARBA00004651"/>
    </source>
</evidence>
<reference evidence="8" key="1">
    <citation type="journal article" date="2013" name="Environ. Microbiol.">
        <title>Microbiota from the distal guts of lean and obese adolescents exhibit partial functional redundancy besides clear differences in community structure.</title>
        <authorList>
            <person name="Ferrer M."/>
            <person name="Ruiz A."/>
            <person name="Lanza F."/>
            <person name="Haange S.B."/>
            <person name="Oberbach A."/>
            <person name="Till H."/>
            <person name="Bargiela R."/>
            <person name="Campoy C."/>
            <person name="Segura M.T."/>
            <person name="Richter M."/>
            <person name="von Bergen M."/>
            <person name="Seifert J."/>
            <person name="Suarez A."/>
        </authorList>
    </citation>
    <scope>NUCLEOTIDE SEQUENCE</scope>
</reference>
<dbReference type="PANTHER" id="PTHR43549">
    <property type="entry name" value="MULTIDRUG RESISTANCE PROTEIN YPNP-RELATED"/>
    <property type="match status" value="1"/>
</dbReference>
<organism evidence="8">
    <name type="scientific">human gut metagenome</name>
    <dbReference type="NCBI Taxonomy" id="408170"/>
    <lineage>
        <taxon>unclassified sequences</taxon>
        <taxon>metagenomes</taxon>
        <taxon>organismal metagenomes</taxon>
    </lineage>
</organism>
<dbReference type="EMBL" id="AJWZ01000054">
    <property type="protein sequence ID" value="EKC78021.1"/>
    <property type="molecule type" value="Genomic_DNA"/>
</dbReference>
<keyword evidence="6 7" id="KW-0472">Membrane</keyword>
<dbReference type="Pfam" id="PF01554">
    <property type="entry name" value="MatE"/>
    <property type="match status" value="1"/>
</dbReference>
<dbReference type="PANTHER" id="PTHR43549:SF3">
    <property type="entry name" value="MULTIDRUG RESISTANCE PROTEIN YPNP-RELATED"/>
    <property type="match status" value="1"/>
</dbReference>
<evidence type="ECO:0000256" key="5">
    <source>
        <dbReference type="ARBA" id="ARBA00022989"/>
    </source>
</evidence>